<name>A0AAV0AV39_PHAPC</name>
<evidence type="ECO:0000313" key="2">
    <source>
        <dbReference type="EMBL" id="CAH7671617.1"/>
    </source>
</evidence>
<organism evidence="2 3">
    <name type="scientific">Phakopsora pachyrhizi</name>
    <name type="common">Asian soybean rust disease fungus</name>
    <dbReference type="NCBI Taxonomy" id="170000"/>
    <lineage>
        <taxon>Eukaryota</taxon>
        <taxon>Fungi</taxon>
        <taxon>Dikarya</taxon>
        <taxon>Basidiomycota</taxon>
        <taxon>Pucciniomycotina</taxon>
        <taxon>Pucciniomycetes</taxon>
        <taxon>Pucciniales</taxon>
        <taxon>Phakopsoraceae</taxon>
        <taxon>Phakopsora</taxon>
    </lineage>
</organism>
<feature type="compositionally biased region" description="Basic and acidic residues" evidence="1">
    <location>
        <begin position="89"/>
        <end position="104"/>
    </location>
</feature>
<dbReference type="Proteomes" id="UP001153365">
    <property type="component" value="Unassembled WGS sequence"/>
</dbReference>
<protein>
    <submittedName>
        <fullName evidence="2">Uncharacterized protein</fullName>
    </submittedName>
</protein>
<dbReference type="EMBL" id="CALTRL010001220">
    <property type="protein sequence ID" value="CAH7671617.1"/>
    <property type="molecule type" value="Genomic_DNA"/>
</dbReference>
<reference evidence="2" key="1">
    <citation type="submission" date="2022-06" db="EMBL/GenBank/DDBJ databases">
        <authorList>
            <consortium name="SYNGENTA / RWTH Aachen University"/>
        </authorList>
    </citation>
    <scope>NUCLEOTIDE SEQUENCE</scope>
</reference>
<feature type="non-terminal residue" evidence="2">
    <location>
        <position position="1"/>
    </location>
</feature>
<dbReference type="AlphaFoldDB" id="A0AAV0AV39"/>
<feature type="compositionally biased region" description="Pro residues" evidence="1">
    <location>
        <begin position="119"/>
        <end position="128"/>
    </location>
</feature>
<evidence type="ECO:0000256" key="1">
    <source>
        <dbReference type="SAM" id="MobiDB-lite"/>
    </source>
</evidence>
<gene>
    <name evidence="2" type="ORF">PPACK8108_LOCUS6410</name>
</gene>
<sequence length="128" mass="14484">QRPRDKGMSLDYGLVRTFGKGSPSLRRQAYSPHLVNQQVACARGCGKVTVKCVKCATESKLKMHRSLSLAKPYDHLTLQPRRLSGLRISETHRSGDMLTDEKAKLSTSPNQKKTDHSWPPYPFRPHEL</sequence>
<proteinExistence type="predicted"/>
<feature type="region of interest" description="Disordered" evidence="1">
    <location>
        <begin position="83"/>
        <end position="128"/>
    </location>
</feature>
<evidence type="ECO:0000313" key="3">
    <source>
        <dbReference type="Proteomes" id="UP001153365"/>
    </source>
</evidence>
<comment type="caution">
    <text evidence="2">The sequence shown here is derived from an EMBL/GenBank/DDBJ whole genome shotgun (WGS) entry which is preliminary data.</text>
</comment>
<accession>A0AAV0AV39</accession>
<keyword evidence="3" id="KW-1185">Reference proteome</keyword>